<sequence length="444" mass="46507">MNKARPVLVAFYAPWCGHCKSLIPEWTKVAEALKASGVSVAAVDADTHKALGSRHGIQGFPTLKLFLHGKDGRARTVDYAGARQAAAVVDWALDQVRRDALSRIGAGAGGGSAGSCGGGGGCGGSGAGSCGGGGGGRGSCSGGGGGRGGAGGSMYSEDSGVEQLTDGSFHDEVDYSDDIFLIEFYAPWCGHCQALKATFQELAGHVAGKVRVAAVDCTENAATCQEFGVNGYPTIKFFGENKRRPLEYSGGRDVGSMADFVLRKWAALQPPPEVRELVDQAVLEDECLGHGARPAKKLCLLAFLPHILDSGAAGRQRALGMLRDLAAKYRERPFGFLWAQGGAQPALERCLEVGGYGYPALVALTQDTARFATLRSAFEPAPLVEFVEDLRQGFARVGLVVGELAPVAPTEPWDGRDGIAVEEDEFSLDDIMADDTWPAPPIAS</sequence>
<dbReference type="AlphaFoldDB" id="A0AAW1QYH2"/>
<protein>
    <recommendedName>
        <fullName evidence="3">protein disulfide-isomerase</fullName>
        <ecNumber evidence="3">5.3.4.1</ecNumber>
    </recommendedName>
</protein>
<dbReference type="Pfam" id="PF24541">
    <property type="entry name" value="Thioredox_PDIA6_C"/>
    <property type="match status" value="1"/>
</dbReference>
<keyword evidence="5" id="KW-0413">Isomerase</keyword>
<evidence type="ECO:0000256" key="4">
    <source>
        <dbReference type="ARBA" id="ARBA00023157"/>
    </source>
</evidence>
<evidence type="ECO:0000256" key="5">
    <source>
        <dbReference type="ARBA" id="ARBA00023235"/>
    </source>
</evidence>
<accession>A0AAW1QYH2</accession>
<comment type="subcellular location">
    <subcellularLocation>
        <location evidence="2">Endoplasmic reticulum lumen</location>
    </subcellularLocation>
</comment>
<keyword evidence="6" id="KW-0676">Redox-active center</keyword>
<dbReference type="InterPro" id="IPR017937">
    <property type="entry name" value="Thioredoxin_CS"/>
</dbReference>
<comment type="caution">
    <text evidence="8">The sequence shown here is derived from an EMBL/GenBank/DDBJ whole genome shotgun (WGS) entry which is preliminary data.</text>
</comment>
<organism evidence="8 9">
    <name type="scientific">Elliptochloris bilobata</name>
    <dbReference type="NCBI Taxonomy" id="381761"/>
    <lineage>
        <taxon>Eukaryota</taxon>
        <taxon>Viridiplantae</taxon>
        <taxon>Chlorophyta</taxon>
        <taxon>core chlorophytes</taxon>
        <taxon>Trebouxiophyceae</taxon>
        <taxon>Trebouxiophyceae incertae sedis</taxon>
        <taxon>Elliptochloris clade</taxon>
        <taxon>Elliptochloris</taxon>
    </lineage>
</organism>
<dbReference type="InterPro" id="IPR013766">
    <property type="entry name" value="Thioredoxin_domain"/>
</dbReference>
<evidence type="ECO:0000256" key="2">
    <source>
        <dbReference type="ARBA" id="ARBA00004319"/>
    </source>
</evidence>
<dbReference type="EC" id="5.3.4.1" evidence="3"/>
<dbReference type="GO" id="GO:0005788">
    <property type="term" value="C:endoplasmic reticulum lumen"/>
    <property type="evidence" value="ECO:0007669"/>
    <property type="project" value="UniProtKB-SubCell"/>
</dbReference>
<proteinExistence type="predicted"/>
<gene>
    <name evidence="8" type="ORF">WJX81_004945</name>
</gene>
<dbReference type="CDD" id="cd02961">
    <property type="entry name" value="PDI_a_family"/>
    <property type="match status" value="1"/>
</dbReference>
<dbReference type="InterPro" id="IPR036249">
    <property type="entry name" value="Thioredoxin-like_sf"/>
</dbReference>
<dbReference type="PROSITE" id="PS00194">
    <property type="entry name" value="THIOREDOXIN_1"/>
    <property type="match status" value="2"/>
</dbReference>
<dbReference type="SUPFAM" id="SSF52833">
    <property type="entry name" value="Thioredoxin-like"/>
    <property type="match status" value="3"/>
</dbReference>
<comment type="catalytic activity">
    <reaction evidence="1">
        <text>Catalyzes the rearrangement of -S-S- bonds in proteins.</text>
        <dbReference type="EC" id="5.3.4.1"/>
    </reaction>
</comment>
<evidence type="ECO:0000313" key="8">
    <source>
        <dbReference type="EMBL" id="KAK9826486.1"/>
    </source>
</evidence>
<dbReference type="PANTHER" id="PTHR45815">
    <property type="entry name" value="PROTEIN DISULFIDE-ISOMERASE A6"/>
    <property type="match status" value="1"/>
</dbReference>
<dbReference type="InterPro" id="IPR057305">
    <property type="entry name" value="Thioredox_PDIA6_C"/>
</dbReference>
<feature type="domain" description="Thioredoxin" evidence="7">
    <location>
        <begin position="1"/>
        <end position="98"/>
    </location>
</feature>
<dbReference type="Pfam" id="PF00085">
    <property type="entry name" value="Thioredoxin"/>
    <property type="match status" value="2"/>
</dbReference>
<name>A0AAW1QYH2_9CHLO</name>
<dbReference type="PANTHER" id="PTHR45815:SF3">
    <property type="entry name" value="PROTEIN DISULFIDE-ISOMERASE A6"/>
    <property type="match status" value="1"/>
</dbReference>
<dbReference type="Proteomes" id="UP001445335">
    <property type="component" value="Unassembled WGS sequence"/>
</dbReference>
<dbReference type="Gene3D" id="3.40.30.10">
    <property type="entry name" value="Glutaredoxin"/>
    <property type="match status" value="2"/>
</dbReference>
<keyword evidence="4" id="KW-1015">Disulfide bond</keyword>
<evidence type="ECO:0000313" key="9">
    <source>
        <dbReference type="Proteomes" id="UP001445335"/>
    </source>
</evidence>
<evidence type="ECO:0000256" key="3">
    <source>
        <dbReference type="ARBA" id="ARBA00012723"/>
    </source>
</evidence>
<dbReference type="GO" id="GO:0034976">
    <property type="term" value="P:response to endoplasmic reticulum stress"/>
    <property type="evidence" value="ECO:0007669"/>
    <property type="project" value="TreeGrafter"/>
</dbReference>
<evidence type="ECO:0000256" key="1">
    <source>
        <dbReference type="ARBA" id="ARBA00001182"/>
    </source>
</evidence>
<dbReference type="PRINTS" id="PR00421">
    <property type="entry name" value="THIOREDOXIN"/>
</dbReference>
<dbReference type="PROSITE" id="PS51352">
    <property type="entry name" value="THIOREDOXIN_2"/>
    <property type="match status" value="2"/>
</dbReference>
<dbReference type="GO" id="GO:0003756">
    <property type="term" value="F:protein disulfide isomerase activity"/>
    <property type="evidence" value="ECO:0007669"/>
    <property type="project" value="UniProtKB-EC"/>
</dbReference>
<feature type="domain" description="Thioredoxin" evidence="7">
    <location>
        <begin position="150"/>
        <end position="270"/>
    </location>
</feature>
<dbReference type="GO" id="GO:0015035">
    <property type="term" value="F:protein-disulfide reductase activity"/>
    <property type="evidence" value="ECO:0007669"/>
    <property type="project" value="TreeGrafter"/>
</dbReference>
<evidence type="ECO:0000256" key="6">
    <source>
        <dbReference type="ARBA" id="ARBA00023284"/>
    </source>
</evidence>
<keyword evidence="9" id="KW-1185">Reference proteome</keyword>
<reference evidence="8 9" key="1">
    <citation type="journal article" date="2024" name="Nat. Commun.">
        <title>Phylogenomics reveals the evolutionary origins of lichenization in chlorophyte algae.</title>
        <authorList>
            <person name="Puginier C."/>
            <person name="Libourel C."/>
            <person name="Otte J."/>
            <person name="Skaloud P."/>
            <person name="Haon M."/>
            <person name="Grisel S."/>
            <person name="Petersen M."/>
            <person name="Berrin J.G."/>
            <person name="Delaux P.M."/>
            <person name="Dal Grande F."/>
            <person name="Keller J."/>
        </authorList>
    </citation>
    <scope>NUCLEOTIDE SEQUENCE [LARGE SCALE GENOMIC DNA]</scope>
    <source>
        <strain evidence="8 9">SAG 245.80</strain>
    </source>
</reference>
<evidence type="ECO:0000259" key="7">
    <source>
        <dbReference type="PROSITE" id="PS51352"/>
    </source>
</evidence>
<dbReference type="EMBL" id="JALJOU010000064">
    <property type="protein sequence ID" value="KAK9826486.1"/>
    <property type="molecule type" value="Genomic_DNA"/>
</dbReference>